<organism evidence="1 2">
    <name type="scientific">Drosophila yakuba</name>
    <name type="common">Fruit fly</name>
    <dbReference type="NCBI Taxonomy" id="7245"/>
    <lineage>
        <taxon>Eukaryota</taxon>
        <taxon>Metazoa</taxon>
        <taxon>Ecdysozoa</taxon>
        <taxon>Arthropoda</taxon>
        <taxon>Hexapoda</taxon>
        <taxon>Insecta</taxon>
        <taxon>Pterygota</taxon>
        <taxon>Neoptera</taxon>
        <taxon>Endopterygota</taxon>
        <taxon>Diptera</taxon>
        <taxon>Brachycera</taxon>
        <taxon>Muscomorpha</taxon>
        <taxon>Ephydroidea</taxon>
        <taxon>Drosophilidae</taxon>
        <taxon>Drosophila</taxon>
        <taxon>Sophophora</taxon>
    </lineage>
</organism>
<name>A0A0R1DNW0_DROYA</name>
<dbReference type="Proteomes" id="UP000002282">
    <property type="component" value="Chromosome 2R"/>
</dbReference>
<dbReference type="AlphaFoldDB" id="A0A0R1DNW0"/>
<gene>
    <name evidence="1" type="primary">Dyak\GE28524</name>
    <name evidence="1" type="synonym">GE28524</name>
    <name evidence="1" type="ORF">Dyak_GE28524</name>
</gene>
<accession>A0A0R1DNW0</accession>
<reference evidence="1 2" key="2">
    <citation type="journal article" date="2007" name="PLoS Biol.">
        <title>Principles of genome evolution in the Drosophila melanogaster species group.</title>
        <authorList>
            <person name="Ranz J.M."/>
            <person name="Maurin D."/>
            <person name="Chan Y.S."/>
            <person name="von Grotthuss M."/>
            <person name="Hillier L.W."/>
            <person name="Roote J."/>
            <person name="Ashburner M."/>
            <person name="Bergman C.M."/>
        </authorList>
    </citation>
    <scope>NUCLEOTIDE SEQUENCE [LARGE SCALE GENOMIC DNA]</scope>
    <source>
        <strain evidence="2">Tai18E2 / Tucson 14021-0261.01</strain>
    </source>
</reference>
<dbReference type="EMBL" id="CM000158">
    <property type="protein sequence ID" value="KRJ98983.1"/>
    <property type="molecule type" value="Genomic_DNA"/>
</dbReference>
<proteinExistence type="predicted"/>
<protein>
    <submittedName>
        <fullName evidence="1">Uncharacterized protein, isoform B</fullName>
    </submittedName>
</protein>
<dbReference type="KEGG" id="dya:Dyak_GE28524"/>
<reference evidence="1 2" key="1">
    <citation type="journal article" date="2007" name="Nature">
        <title>Evolution of genes and genomes on the Drosophila phylogeny.</title>
        <authorList>
            <consortium name="Drosophila 12 Genomes Consortium"/>
            <person name="Clark A.G."/>
            <person name="Eisen M.B."/>
            <person name="Smith D.R."/>
            <person name="Bergman C.M."/>
            <person name="Oliver B."/>
            <person name="Markow T.A."/>
            <person name="Kaufman T.C."/>
            <person name="Kellis M."/>
            <person name="Gelbart W."/>
            <person name="Iyer V.N."/>
            <person name="Pollard D.A."/>
            <person name="Sackton T.B."/>
            <person name="Larracuente A.M."/>
            <person name="Singh N.D."/>
            <person name="Abad J.P."/>
            <person name="Abt D.N."/>
            <person name="Adryan B."/>
            <person name="Aguade M."/>
            <person name="Akashi H."/>
            <person name="Anderson W.W."/>
            <person name="Aquadro C.F."/>
            <person name="Ardell D.H."/>
            <person name="Arguello R."/>
            <person name="Artieri C.G."/>
            <person name="Barbash D.A."/>
            <person name="Barker D."/>
            <person name="Barsanti P."/>
            <person name="Batterham P."/>
            <person name="Batzoglou S."/>
            <person name="Begun D."/>
            <person name="Bhutkar A."/>
            <person name="Blanco E."/>
            <person name="Bosak S.A."/>
            <person name="Bradley R.K."/>
            <person name="Brand A.D."/>
            <person name="Brent M.R."/>
            <person name="Brooks A.N."/>
            <person name="Brown R.H."/>
            <person name="Butlin R.K."/>
            <person name="Caggese C."/>
            <person name="Calvi B.R."/>
            <person name="Bernardo de Carvalho A."/>
            <person name="Caspi A."/>
            <person name="Castrezana S."/>
            <person name="Celniker S.E."/>
            <person name="Chang J.L."/>
            <person name="Chapple C."/>
            <person name="Chatterji S."/>
            <person name="Chinwalla A."/>
            <person name="Civetta A."/>
            <person name="Clifton S.W."/>
            <person name="Comeron J.M."/>
            <person name="Costello J.C."/>
            <person name="Coyne J.A."/>
            <person name="Daub J."/>
            <person name="David R.G."/>
            <person name="Delcher A.L."/>
            <person name="Delehaunty K."/>
            <person name="Do C.B."/>
            <person name="Ebling H."/>
            <person name="Edwards K."/>
            <person name="Eickbush T."/>
            <person name="Evans J.D."/>
            <person name="Filipski A."/>
            <person name="Findeiss S."/>
            <person name="Freyhult E."/>
            <person name="Fulton L."/>
            <person name="Fulton R."/>
            <person name="Garcia A.C."/>
            <person name="Gardiner A."/>
            <person name="Garfield D.A."/>
            <person name="Garvin B.E."/>
            <person name="Gibson G."/>
            <person name="Gilbert D."/>
            <person name="Gnerre S."/>
            <person name="Godfrey J."/>
            <person name="Good R."/>
            <person name="Gotea V."/>
            <person name="Gravely B."/>
            <person name="Greenberg A.J."/>
            <person name="Griffiths-Jones S."/>
            <person name="Gross S."/>
            <person name="Guigo R."/>
            <person name="Gustafson E.A."/>
            <person name="Haerty W."/>
            <person name="Hahn M.W."/>
            <person name="Halligan D.L."/>
            <person name="Halpern A.L."/>
            <person name="Halter G.M."/>
            <person name="Han M.V."/>
            <person name="Heger A."/>
            <person name="Hillier L."/>
            <person name="Hinrichs A.S."/>
            <person name="Holmes I."/>
            <person name="Hoskins R.A."/>
            <person name="Hubisz M.J."/>
            <person name="Hultmark D."/>
            <person name="Huntley M.A."/>
            <person name="Jaffe D.B."/>
            <person name="Jagadeeshan S."/>
            <person name="Jeck W.R."/>
            <person name="Johnson J."/>
            <person name="Jones C.D."/>
            <person name="Jordan W.C."/>
            <person name="Karpen G.H."/>
            <person name="Kataoka E."/>
            <person name="Keightley P.D."/>
            <person name="Kheradpour P."/>
            <person name="Kirkness E.F."/>
            <person name="Koerich L.B."/>
            <person name="Kristiansen K."/>
            <person name="Kudrna D."/>
            <person name="Kulathinal R.J."/>
            <person name="Kumar S."/>
            <person name="Kwok R."/>
            <person name="Lander E."/>
            <person name="Langley C.H."/>
            <person name="Lapoint R."/>
            <person name="Lazzaro B.P."/>
            <person name="Lee S.J."/>
            <person name="Levesque L."/>
            <person name="Li R."/>
            <person name="Lin C.F."/>
            <person name="Lin M.F."/>
            <person name="Lindblad-Toh K."/>
            <person name="Llopart A."/>
            <person name="Long M."/>
            <person name="Low L."/>
            <person name="Lozovsky E."/>
            <person name="Lu J."/>
            <person name="Luo M."/>
            <person name="Machado C.A."/>
            <person name="Makalowski W."/>
            <person name="Marzo M."/>
            <person name="Matsuda M."/>
            <person name="Matzkin L."/>
            <person name="McAllister B."/>
            <person name="McBride C.S."/>
            <person name="McKernan B."/>
            <person name="McKernan K."/>
            <person name="Mendez-Lago M."/>
            <person name="Minx P."/>
            <person name="Mollenhauer M.U."/>
            <person name="Montooth K."/>
            <person name="Mount S.M."/>
            <person name="Mu X."/>
            <person name="Myers E."/>
            <person name="Negre B."/>
            <person name="Newfeld S."/>
            <person name="Nielsen R."/>
            <person name="Noor M.A."/>
            <person name="O'Grady P."/>
            <person name="Pachter L."/>
            <person name="Papaceit M."/>
            <person name="Parisi M.J."/>
            <person name="Parisi M."/>
            <person name="Parts L."/>
            <person name="Pedersen J.S."/>
            <person name="Pesole G."/>
            <person name="Phillippy A.M."/>
            <person name="Ponting C.P."/>
            <person name="Pop M."/>
            <person name="Porcelli D."/>
            <person name="Powell J.R."/>
            <person name="Prohaska S."/>
            <person name="Pruitt K."/>
            <person name="Puig M."/>
            <person name="Quesneville H."/>
            <person name="Ram K.R."/>
            <person name="Rand D."/>
            <person name="Rasmussen M.D."/>
            <person name="Reed L.K."/>
            <person name="Reenan R."/>
            <person name="Reily A."/>
            <person name="Remington K.A."/>
            <person name="Rieger T.T."/>
            <person name="Ritchie M.G."/>
            <person name="Robin C."/>
            <person name="Rogers Y.H."/>
            <person name="Rohde C."/>
            <person name="Rozas J."/>
            <person name="Rubenfield M.J."/>
            <person name="Ruiz A."/>
            <person name="Russo S."/>
            <person name="Salzberg S.L."/>
            <person name="Sanchez-Gracia A."/>
            <person name="Saranga D.J."/>
            <person name="Sato H."/>
            <person name="Schaeffer S.W."/>
            <person name="Schatz M.C."/>
            <person name="Schlenke T."/>
            <person name="Schwartz R."/>
            <person name="Segarra C."/>
            <person name="Singh R.S."/>
            <person name="Sirot L."/>
            <person name="Sirota M."/>
            <person name="Sisneros N.B."/>
            <person name="Smith C.D."/>
            <person name="Smith T.F."/>
            <person name="Spieth J."/>
            <person name="Stage D.E."/>
            <person name="Stark A."/>
            <person name="Stephan W."/>
            <person name="Strausberg R.L."/>
            <person name="Strempel S."/>
            <person name="Sturgill D."/>
            <person name="Sutton G."/>
            <person name="Sutton G.G."/>
            <person name="Tao W."/>
            <person name="Teichmann S."/>
            <person name="Tobari Y.N."/>
            <person name="Tomimura Y."/>
            <person name="Tsolas J.M."/>
            <person name="Valente V.L."/>
            <person name="Venter E."/>
            <person name="Venter J.C."/>
            <person name="Vicario S."/>
            <person name="Vieira F.G."/>
            <person name="Vilella A.J."/>
            <person name="Villasante A."/>
            <person name="Walenz B."/>
            <person name="Wang J."/>
            <person name="Wasserman M."/>
            <person name="Watts T."/>
            <person name="Wilson D."/>
            <person name="Wilson R.K."/>
            <person name="Wing R.A."/>
            <person name="Wolfner M.F."/>
            <person name="Wong A."/>
            <person name="Wong G.K."/>
            <person name="Wu C.I."/>
            <person name="Wu G."/>
            <person name="Yamamoto D."/>
            <person name="Yang H.P."/>
            <person name="Yang S.P."/>
            <person name="Yorke J.A."/>
            <person name="Yoshida K."/>
            <person name="Zdobnov E."/>
            <person name="Zhang P."/>
            <person name="Zhang Y."/>
            <person name="Zimin A.V."/>
            <person name="Baldwin J."/>
            <person name="Abdouelleil A."/>
            <person name="Abdulkadir J."/>
            <person name="Abebe A."/>
            <person name="Abera B."/>
            <person name="Abreu J."/>
            <person name="Acer S.C."/>
            <person name="Aftuck L."/>
            <person name="Alexander A."/>
            <person name="An P."/>
            <person name="Anderson E."/>
            <person name="Anderson S."/>
            <person name="Arachi H."/>
            <person name="Azer M."/>
            <person name="Bachantsang P."/>
            <person name="Barry A."/>
            <person name="Bayul T."/>
            <person name="Berlin A."/>
            <person name="Bessette D."/>
            <person name="Bloom T."/>
            <person name="Blye J."/>
            <person name="Boguslavskiy L."/>
            <person name="Bonnet C."/>
            <person name="Boukhgalter B."/>
            <person name="Bourzgui I."/>
            <person name="Brown A."/>
            <person name="Cahill P."/>
            <person name="Channer S."/>
            <person name="Cheshatsang Y."/>
            <person name="Chuda L."/>
            <person name="Citroen M."/>
            <person name="Collymore A."/>
            <person name="Cooke P."/>
            <person name="Costello M."/>
            <person name="D'Aco K."/>
            <person name="Daza R."/>
            <person name="De Haan G."/>
            <person name="DeGray S."/>
            <person name="DeMaso C."/>
            <person name="Dhargay N."/>
            <person name="Dooley K."/>
            <person name="Dooley E."/>
            <person name="Doricent M."/>
            <person name="Dorje P."/>
            <person name="Dorjee K."/>
            <person name="Dupes A."/>
            <person name="Elong R."/>
            <person name="Falk J."/>
            <person name="Farina A."/>
            <person name="Faro S."/>
            <person name="Ferguson D."/>
            <person name="Fisher S."/>
            <person name="Foley C.D."/>
            <person name="Franke A."/>
            <person name="Friedrich D."/>
            <person name="Gadbois L."/>
            <person name="Gearin G."/>
            <person name="Gearin C.R."/>
            <person name="Giannoukos G."/>
            <person name="Goode T."/>
            <person name="Graham J."/>
            <person name="Grandbois E."/>
            <person name="Grewal S."/>
            <person name="Gyaltsen K."/>
            <person name="Hafez N."/>
            <person name="Hagos B."/>
            <person name="Hall J."/>
            <person name="Henson C."/>
            <person name="Hollinger A."/>
            <person name="Honan T."/>
            <person name="Huard M.D."/>
            <person name="Hughes L."/>
            <person name="Hurhula B."/>
            <person name="Husby M.E."/>
            <person name="Kamat A."/>
            <person name="Kanga B."/>
            <person name="Kashin S."/>
            <person name="Khazanovich D."/>
            <person name="Kisner P."/>
            <person name="Lance K."/>
            <person name="Lara M."/>
            <person name="Lee W."/>
            <person name="Lennon N."/>
            <person name="Letendre F."/>
            <person name="LeVine R."/>
            <person name="Lipovsky A."/>
            <person name="Liu X."/>
            <person name="Liu J."/>
            <person name="Liu S."/>
            <person name="Lokyitsang T."/>
            <person name="Lokyitsang Y."/>
            <person name="Lubonja R."/>
            <person name="Lui A."/>
            <person name="MacDonald P."/>
            <person name="Magnisalis V."/>
            <person name="Maru K."/>
            <person name="Matthews C."/>
            <person name="McCusker W."/>
            <person name="McDonough S."/>
            <person name="Mehta T."/>
            <person name="Meldrim J."/>
            <person name="Meneus L."/>
            <person name="Mihai O."/>
            <person name="Mihalev A."/>
            <person name="Mihova T."/>
            <person name="Mittelman R."/>
            <person name="Mlenga V."/>
            <person name="Montmayeur A."/>
            <person name="Mulrain L."/>
            <person name="Navidi A."/>
            <person name="Naylor J."/>
            <person name="Negash T."/>
            <person name="Nguyen T."/>
            <person name="Nguyen N."/>
            <person name="Nicol R."/>
            <person name="Norbu C."/>
            <person name="Norbu N."/>
            <person name="Novod N."/>
            <person name="O'Neill B."/>
            <person name="Osman S."/>
            <person name="Markiewicz E."/>
            <person name="Oyono O.L."/>
            <person name="Patti C."/>
            <person name="Phunkhang P."/>
            <person name="Pierre F."/>
            <person name="Priest M."/>
            <person name="Raghuraman S."/>
            <person name="Rege F."/>
            <person name="Reyes R."/>
            <person name="Rise C."/>
            <person name="Rogov P."/>
            <person name="Ross K."/>
            <person name="Ryan E."/>
            <person name="Settipalli S."/>
            <person name="Shea T."/>
            <person name="Sherpa N."/>
            <person name="Shi L."/>
            <person name="Shih D."/>
            <person name="Sparrow T."/>
            <person name="Spaulding J."/>
            <person name="Stalker J."/>
            <person name="Stange-Thomann N."/>
            <person name="Stavropoulos S."/>
            <person name="Stone C."/>
            <person name="Strader C."/>
            <person name="Tesfaye S."/>
            <person name="Thomson T."/>
            <person name="Thoulutsang Y."/>
            <person name="Thoulutsang D."/>
            <person name="Topham K."/>
            <person name="Topping I."/>
            <person name="Tsamla T."/>
            <person name="Vassiliev H."/>
            <person name="Vo A."/>
            <person name="Wangchuk T."/>
            <person name="Wangdi T."/>
            <person name="Weiand M."/>
            <person name="Wilkinson J."/>
            <person name="Wilson A."/>
            <person name="Yadav S."/>
            <person name="Young G."/>
            <person name="Yu Q."/>
            <person name="Zembek L."/>
            <person name="Zhong D."/>
            <person name="Zimmer A."/>
            <person name="Zwirko Z."/>
            <person name="Jaffe D.B."/>
            <person name="Alvarez P."/>
            <person name="Brockman W."/>
            <person name="Butler J."/>
            <person name="Chin C."/>
            <person name="Gnerre S."/>
            <person name="Grabherr M."/>
            <person name="Kleber M."/>
            <person name="Mauceli E."/>
            <person name="MacCallum I."/>
        </authorList>
    </citation>
    <scope>NUCLEOTIDE SEQUENCE [LARGE SCALE GENOMIC DNA]</scope>
    <source>
        <strain evidence="2">Tai18E2 / Tucson 14021-0261.01</strain>
    </source>
</reference>
<evidence type="ECO:0000313" key="1">
    <source>
        <dbReference type="EMBL" id="KRJ98983.1"/>
    </source>
</evidence>
<keyword evidence="2" id="KW-1185">Reference proteome</keyword>
<evidence type="ECO:0000313" key="2">
    <source>
        <dbReference type="Proteomes" id="UP000002282"/>
    </source>
</evidence>
<sequence>MAIWPQANTEHVFLARCKHLNIVSTGEPSHQKTLRQQTKSLPISCAPGQRYAKWAVLSPLPVIHLHFDSNKMHAVAVAKRGGENFVDPCTYKSPNEAEDSAELSLLLWPATATKQFIEKWTQSAEP</sequence>